<dbReference type="EMBL" id="KQ976450">
    <property type="protein sequence ID" value="KYM85696.1"/>
    <property type="molecule type" value="Genomic_DNA"/>
</dbReference>
<evidence type="ECO:0000313" key="2">
    <source>
        <dbReference type="Proteomes" id="UP000078540"/>
    </source>
</evidence>
<dbReference type="AlphaFoldDB" id="A0A195BLF3"/>
<reference evidence="1 2" key="1">
    <citation type="submission" date="2015-09" db="EMBL/GenBank/DDBJ databases">
        <title>Atta colombica WGS genome.</title>
        <authorList>
            <person name="Nygaard S."/>
            <person name="Hu H."/>
            <person name="Boomsma J."/>
            <person name="Zhang G."/>
        </authorList>
    </citation>
    <scope>NUCLEOTIDE SEQUENCE [LARGE SCALE GENOMIC DNA]</scope>
    <source>
        <strain evidence="1">Treedump-2</strain>
        <tissue evidence="1">Whole body</tissue>
    </source>
</reference>
<keyword evidence="2" id="KW-1185">Reference proteome</keyword>
<accession>A0A195BLF3</accession>
<proteinExistence type="predicted"/>
<dbReference type="Proteomes" id="UP000078540">
    <property type="component" value="Unassembled WGS sequence"/>
</dbReference>
<protein>
    <submittedName>
        <fullName evidence="1">Uncharacterized protein</fullName>
    </submittedName>
</protein>
<sequence>MSSRGPKSYVLLAKRDIVRITCYSTCYSTDSGLMDDVEDVCEEWLVGSTNKVQSRHSAEERRRDLAALSLQHPLESNYRPTNLITASEGAWVSTAGHWCYDIPEAVLLLLLLVCDEYSSVLDNRYASPHNAHRNLTLSRHLEKTKKASTAVALPIVEMERTAAVIATAIWKLEPFIRSHLHTAL</sequence>
<gene>
    <name evidence="1" type="ORF">ALC53_04477</name>
</gene>
<name>A0A195BLF3_9HYME</name>
<evidence type="ECO:0000313" key="1">
    <source>
        <dbReference type="EMBL" id="KYM85696.1"/>
    </source>
</evidence>
<organism evidence="1 2">
    <name type="scientific">Atta colombica</name>
    <dbReference type="NCBI Taxonomy" id="520822"/>
    <lineage>
        <taxon>Eukaryota</taxon>
        <taxon>Metazoa</taxon>
        <taxon>Ecdysozoa</taxon>
        <taxon>Arthropoda</taxon>
        <taxon>Hexapoda</taxon>
        <taxon>Insecta</taxon>
        <taxon>Pterygota</taxon>
        <taxon>Neoptera</taxon>
        <taxon>Endopterygota</taxon>
        <taxon>Hymenoptera</taxon>
        <taxon>Apocrita</taxon>
        <taxon>Aculeata</taxon>
        <taxon>Formicoidea</taxon>
        <taxon>Formicidae</taxon>
        <taxon>Myrmicinae</taxon>
        <taxon>Atta</taxon>
    </lineage>
</organism>